<feature type="compositionally biased region" description="Basic and acidic residues" evidence="3">
    <location>
        <begin position="1"/>
        <end position="14"/>
    </location>
</feature>
<dbReference type="RefSeq" id="XP_022657359.1">
    <property type="nucleotide sequence ID" value="XM_022801624.1"/>
</dbReference>
<dbReference type="Proteomes" id="UP000594260">
    <property type="component" value="Unplaced"/>
</dbReference>
<reference evidence="5" key="1">
    <citation type="submission" date="2021-01" db="UniProtKB">
        <authorList>
            <consortium name="EnsemblMetazoa"/>
        </authorList>
    </citation>
    <scope>IDENTIFICATION</scope>
</reference>
<dbReference type="InterPro" id="IPR029064">
    <property type="entry name" value="Ribosomal_eL30-like_sf"/>
</dbReference>
<dbReference type="PRINTS" id="PR00881">
    <property type="entry name" value="L7ARS6FAMILY"/>
</dbReference>
<dbReference type="CTD" id="55651"/>
<dbReference type="Gene3D" id="3.30.1330.30">
    <property type="match status" value="1"/>
</dbReference>
<protein>
    <recommendedName>
        <fullName evidence="4">Ribosomal protein eL8/eL30/eS12/Gadd45 domain-containing protein</fullName>
    </recommendedName>
</protein>
<dbReference type="OrthoDB" id="5364946at2759"/>
<evidence type="ECO:0000313" key="6">
    <source>
        <dbReference type="Proteomes" id="UP000594260"/>
    </source>
</evidence>
<keyword evidence="6" id="KW-1185">Reference proteome</keyword>
<feature type="domain" description="Ribosomal protein eL8/eL30/eS12/Gadd45" evidence="4">
    <location>
        <begin position="84"/>
        <end position="168"/>
    </location>
</feature>
<evidence type="ECO:0000259" key="4">
    <source>
        <dbReference type="Pfam" id="PF01248"/>
    </source>
</evidence>
<name>A0A7M7M8D7_VARDE</name>
<dbReference type="Pfam" id="PF01248">
    <property type="entry name" value="Ribosomal_L7Ae"/>
    <property type="match status" value="1"/>
</dbReference>
<dbReference type="EnsemblMetazoa" id="XM_022801624">
    <property type="protein sequence ID" value="XP_022657359"/>
    <property type="gene ID" value="LOC111248750"/>
</dbReference>
<evidence type="ECO:0000313" key="5">
    <source>
        <dbReference type="EnsemblMetazoa" id="XP_022657359"/>
    </source>
</evidence>
<dbReference type="AlphaFoldDB" id="A0A7M7M8D7"/>
<feature type="region of interest" description="Disordered" evidence="3">
    <location>
        <begin position="1"/>
        <end position="26"/>
    </location>
</feature>
<comment type="similarity">
    <text evidence="1">Belongs to the eukaryotic ribosomal protein eL8 family.</text>
</comment>
<evidence type="ECO:0000256" key="1">
    <source>
        <dbReference type="ARBA" id="ARBA00007337"/>
    </source>
</evidence>
<dbReference type="GeneID" id="111248750"/>
<dbReference type="FunCoup" id="A0A7M7M8D7">
    <property type="interactions" value="1153"/>
</dbReference>
<dbReference type="InterPro" id="IPR004038">
    <property type="entry name" value="Ribosomal_eL8/eL30/eS12/Gad45"/>
</dbReference>
<organism evidence="5 6">
    <name type="scientific">Varroa destructor</name>
    <name type="common">Honeybee mite</name>
    <dbReference type="NCBI Taxonomy" id="109461"/>
    <lineage>
        <taxon>Eukaryota</taxon>
        <taxon>Metazoa</taxon>
        <taxon>Ecdysozoa</taxon>
        <taxon>Arthropoda</taxon>
        <taxon>Chelicerata</taxon>
        <taxon>Arachnida</taxon>
        <taxon>Acari</taxon>
        <taxon>Parasitiformes</taxon>
        <taxon>Mesostigmata</taxon>
        <taxon>Gamasina</taxon>
        <taxon>Dermanyssoidea</taxon>
        <taxon>Varroidae</taxon>
        <taxon>Varroa</taxon>
    </lineage>
</organism>
<keyword evidence="2" id="KW-0687">Ribonucleoprotein</keyword>
<dbReference type="InParanoid" id="A0A7M7M8D7"/>
<sequence length="195" mass="21733">MGKREYEGDGETPKTKKTKKSLADVTDAEETLVDGGGDQLTYEQKLNNCNAVALPMATEKDCKKVYKLLKKASEKENELREARKSSKAKVKPALTCGIKAVQRALRKEEKGLCILAGDISPVDIYCHLPIVCEQNQISYIYVPSRYDIGGAMGLKRQCSVVLVHPHEDLIKYYAAVEDLMEKRFNTVDFQSITAA</sequence>
<dbReference type="KEGG" id="vde:111248750"/>
<evidence type="ECO:0000256" key="3">
    <source>
        <dbReference type="SAM" id="MobiDB-lite"/>
    </source>
</evidence>
<accession>A0A7M7M8D7</accession>
<dbReference type="InterPro" id="IPR018492">
    <property type="entry name" value="Ribosomal_eL8/Nhp2"/>
</dbReference>
<dbReference type="OMA" id="PIDIICH"/>
<proteinExistence type="inferred from homology"/>
<dbReference type="SUPFAM" id="SSF55315">
    <property type="entry name" value="L30e-like"/>
    <property type="match status" value="1"/>
</dbReference>
<evidence type="ECO:0000256" key="2">
    <source>
        <dbReference type="ARBA" id="ARBA00023274"/>
    </source>
</evidence>
<dbReference type="GO" id="GO:1990904">
    <property type="term" value="C:ribonucleoprotein complex"/>
    <property type="evidence" value="ECO:0007669"/>
    <property type="project" value="UniProtKB-KW"/>
</dbReference>